<dbReference type="InterPro" id="IPR000415">
    <property type="entry name" value="Nitroreductase-like"/>
</dbReference>
<keyword evidence="3" id="KW-1185">Reference proteome</keyword>
<reference evidence="2 3" key="1">
    <citation type="submission" date="2018-10" db="EMBL/GenBank/DDBJ databases">
        <title>Notoacmeibacter sp. M2BS9Y-3-1, whole genome shotgun sequence.</title>
        <authorList>
            <person name="Tuo L."/>
        </authorList>
    </citation>
    <scope>NUCLEOTIDE SEQUENCE [LARGE SCALE GENOMIC DNA]</scope>
    <source>
        <strain evidence="2 3">M2BS9Y-3-1</strain>
    </source>
</reference>
<dbReference type="InterPro" id="IPR050627">
    <property type="entry name" value="Nitroreductase/BluB"/>
</dbReference>
<dbReference type="EC" id="1.13.11.79" evidence="2"/>
<evidence type="ECO:0000313" key="2">
    <source>
        <dbReference type="EMBL" id="RLQ89119.1"/>
    </source>
</evidence>
<protein>
    <submittedName>
        <fullName evidence="2">5,6-dimethylbenzimidazole synthase</fullName>
        <ecNumber evidence="2">1.13.11.79</ecNumber>
    </submittedName>
</protein>
<evidence type="ECO:0000259" key="1">
    <source>
        <dbReference type="Pfam" id="PF00881"/>
    </source>
</evidence>
<feature type="domain" description="Nitroreductase" evidence="1">
    <location>
        <begin position="28"/>
        <end position="194"/>
    </location>
</feature>
<dbReference type="EMBL" id="RCWN01000001">
    <property type="protein sequence ID" value="RLQ89119.1"/>
    <property type="molecule type" value="Genomic_DNA"/>
</dbReference>
<name>A0A3L7JFM0_9HYPH</name>
<dbReference type="InterPro" id="IPR029479">
    <property type="entry name" value="Nitroreductase"/>
</dbReference>
<evidence type="ECO:0000313" key="3">
    <source>
        <dbReference type="Proteomes" id="UP000281094"/>
    </source>
</evidence>
<accession>A0A3L7JFM0</accession>
<gene>
    <name evidence="2" type="primary">bluB</name>
    <name evidence="2" type="ORF">D8780_13575</name>
</gene>
<dbReference type="InterPro" id="IPR012825">
    <property type="entry name" value="BluB"/>
</dbReference>
<dbReference type="NCBIfam" id="TIGR02476">
    <property type="entry name" value="BluB"/>
    <property type="match status" value="1"/>
</dbReference>
<dbReference type="PANTHER" id="PTHR23026">
    <property type="entry name" value="NADPH NITROREDUCTASE"/>
    <property type="match status" value="1"/>
</dbReference>
<dbReference type="Pfam" id="PF00881">
    <property type="entry name" value="Nitroreductase"/>
    <property type="match status" value="1"/>
</dbReference>
<comment type="caution">
    <text evidence="2">The sequence shown here is derived from an EMBL/GenBank/DDBJ whole genome shotgun (WGS) entry which is preliminary data.</text>
</comment>
<dbReference type="AlphaFoldDB" id="A0A3L7JFM0"/>
<dbReference type="SUPFAM" id="SSF55469">
    <property type="entry name" value="FMN-dependent nitroreductase-like"/>
    <property type="match status" value="1"/>
</dbReference>
<dbReference type="Gene3D" id="3.40.109.10">
    <property type="entry name" value="NADH Oxidase"/>
    <property type="match status" value="1"/>
</dbReference>
<sequence>MSHAERKSDSAAPPVFGEDFRAEFETLLAWRRDVRHFTGEALPDGALERLIATTALAPSVGNAQPWRFVCVSSPVLREQLADHVDAASRAAAKAYAPERAAAYRALKLHGLREAPEILAVYSDEKPAAGHGLGIATMPEMLRYSTVMAIHTFWLAARTQGIGVGWVSIVEPQTVNRLLDLPDDWSLIAILCVGYPALQTDRPELAMRGWQDRTVPDIIRR</sequence>
<organism evidence="2 3">
    <name type="scientific">Notoacmeibacter ruber</name>
    <dbReference type="NCBI Taxonomy" id="2670375"/>
    <lineage>
        <taxon>Bacteria</taxon>
        <taxon>Pseudomonadati</taxon>
        <taxon>Pseudomonadota</taxon>
        <taxon>Alphaproteobacteria</taxon>
        <taxon>Hyphomicrobiales</taxon>
        <taxon>Notoacmeibacteraceae</taxon>
        <taxon>Notoacmeibacter</taxon>
    </lineage>
</organism>
<dbReference type="RefSeq" id="WP_121646086.1">
    <property type="nucleotide sequence ID" value="NZ_RCWN01000001.1"/>
</dbReference>
<dbReference type="Proteomes" id="UP000281094">
    <property type="component" value="Unassembled WGS sequence"/>
</dbReference>
<proteinExistence type="predicted"/>
<keyword evidence="2" id="KW-0560">Oxidoreductase</keyword>
<dbReference type="PANTHER" id="PTHR23026:SF123">
    <property type="entry name" value="NAD(P)H NITROREDUCTASE RV3131-RELATED"/>
    <property type="match status" value="1"/>
</dbReference>
<dbReference type="GO" id="GO:0102919">
    <property type="term" value="F:5,6-dimethylbenzimidazole synthase activity"/>
    <property type="evidence" value="ECO:0007669"/>
    <property type="project" value="UniProtKB-EC"/>
</dbReference>